<organism evidence="1 2">
    <name type="scientific">Cladobotryum mycophilum</name>
    <dbReference type="NCBI Taxonomy" id="491253"/>
    <lineage>
        <taxon>Eukaryota</taxon>
        <taxon>Fungi</taxon>
        <taxon>Dikarya</taxon>
        <taxon>Ascomycota</taxon>
        <taxon>Pezizomycotina</taxon>
        <taxon>Sordariomycetes</taxon>
        <taxon>Hypocreomycetidae</taxon>
        <taxon>Hypocreales</taxon>
        <taxon>Hypocreaceae</taxon>
        <taxon>Cladobotryum</taxon>
    </lineage>
</organism>
<keyword evidence="2" id="KW-1185">Reference proteome</keyword>
<reference evidence="1 2" key="1">
    <citation type="submission" date="2024-01" db="EMBL/GenBank/DDBJ databases">
        <title>Complete genome of Cladobotryum mycophilum ATHUM6906.</title>
        <authorList>
            <person name="Christinaki A.C."/>
            <person name="Myridakis A.I."/>
            <person name="Kouvelis V.N."/>
        </authorList>
    </citation>
    <scope>NUCLEOTIDE SEQUENCE [LARGE SCALE GENOMIC DNA]</scope>
    <source>
        <strain evidence="1 2">ATHUM6906</strain>
    </source>
</reference>
<dbReference type="PANTHER" id="PTHR40780:SF2">
    <property type="entry name" value="DUF3669 DOMAIN-CONTAINING PROTEIN"/>
    <property type="match status" value="1"/>
</dbReference>
<sequence length="315" mass="34537">MVSLKGNGGIRLLESTALEKLPSNIILQQSLDIGSVISTSSSFAVCAQLASSNPELQTAIIQIGKGLQGAIFEQVGRLMAMKKENPGNEALSTNLQREYLMHHRAMSTFDTFEPLIKSNVHVPRLASILSSHDSFLEENLGKFPDGYRDFGTLVMMERILPLPKVVRSALVTQFYPSQGDVPLDPATIKNILDDTPNKHCLVRTYLGKRNGAYRREAFSLRNFPLYLGSMEQLGLNTTSLAASMGKAYVVMHWGACINGDDVEFVLGTSAASGESANTSPGPQHRIVKLWLLDFGQCEPVDLSQDTEVVYQAFKV</sequence>
<protein>
    <recommendedName>
        <fullName evidence="3">DUF3669 domain-containing protein</fullName>
    </recommendedName>
</protein>
<evidence type="ECO:0000313" key="2">
    <source>
        <dbReference type="Proteomes" id="UP001338125"/>
    </source>
</evidence>
<dbReference type="Proteomes" id="UP001338125">
    <property type="component" value="Unassembled WGS sequence"/>
</dbReference>
<evidence type="ECO:0000313" key="1">
    <source>
        <dbReference type="EMBL" id="KAK5998472.1"/>
    </source>
</evidence>
<name>A0ABR0T220_9HYPO</name>
<dbReference type="PANTHER" id="PTHR40780">
    <property type="entry name" value="DUF3669 DOMAIN-CONTAINING PROTEIN"/>
    <property type="match status" value="1"/>
</dbReference>
<dbReference type="EMBL" id="JAVFKD010000001">
    <property type="protein sequence ID" value="KAK5998472.1"/>
    <property type="molecule type" value="Genomic_DNA"/>
</dbReference>
<proteinExistence type="predicted"/>
<evidence type="ECO:0008006" key="3">
    <source>
        <dbReference type="Google" id="ProtNLM"/>
    </source>
</evidence>
<comment type="caution">
    <text evidence="1">The sequence shown here is derived from an EMBL/GenBank/DDBJ whole genome shotgun (WGS) entry which is preliminary data.</text>
</comment>
<accession>A0ABR0T220</accession>
<gene>
    <name evidence="1" type="ORF">PT974_00851</name>
</gene>